<name>A0A9R1XHH1_LACSA</name>
<organism evidence="2 3">
    <name type="scientific">Lactuca sativa</name>
    <name type="common">Garden lettuce</name>
    <dbReference type="NCBI Taxonomy" id="4236"/>
    <lineage>
        <taxon>Eukaryota</taxon>
        <taxon>Viridiplantae</taxon>
        <taxon>Streptophyta</taxon>
        <taxon>Embryophyta</taxon>
        <taxon>Tracheophyta</taxon>
        <taxon>Spermatophyta</taxon>
        <taxon>Magnoliopsida</taxon>
        <taxon>eudicotyledons</taxon>
        <taxon>Gunneridae</taxon>
        <taxon>Pentapetalae</taxon>
        <taxon>asterids</taxon>
        <taxon>campanulids</taxon>
        <taxon>Asterales</taxon>
        <taxon>Asteraceae</taxon>
        <taxon>Cichorioideae</taxon>
        <taxon>Cichorieae</taxon>
        <taxon>Lactucinae</taxon>
        <taxon>Lactuca</taxon>
    </lineage>
</organism>
<feature type="region of interest" description="Disordered" evidence="1">
    <location>
        <begin position="74"/>
        <end position="96"/>
    </location>
</feature>
<evidence type="ECO:0000256" key="1">
    <source>
        <dbReference type="SAM" id="MobiDB-lite"/>
    </source>
</evidence>
<dbReference type="AlphaFoldDB" id="A0A9R1XHH1"/>
<dbReference type="EMBL" id="NBSK02000005">
    <property type="protein sequence ID" value="KAJ0208067.1"/>
    <property type="molecule type" value="Genomic_DNA"/>
</dbReference>
<dbReference type="InterPro" id="IPR052907">
    <property type="entry name" value="Beta-lactamase/esterase"/>
</dbReference>
<dbReference type="InterPro" id="IPR012338">
    <property type="entry name" value="Beta-lactam/transpept-like"/>
</dbReference>
<dbReference type="Proteomes" id="UP000235145">
    <property type="component" value="Unassembled WGS sequence"/>
</dbReference>
<gene>
    <name evidence="2" type="ORF">LSAT_V11C500250190</name>
</gene>
<proteinExistence type="predicted"/>
<reference evidence="2 3" key="1">
    <citation type="journal article" date="2017" name="Nat. Commun.">
        <title>Genome assembly with in vitro proximity ligation data and whole-genome triplication in lettuce.</title>
        <authorList>
            <person name="Reyes-Chin-Wo S."/>
            <person name="Wang Z."/>
            <person name="Yang X."/>
            <person name="Kozik A."/>
            <person name="Arikit S."/>
            <person name="Song C."/>
            <person name="Xia L."/>
            <person name="Froenicke L."/>
            <person name="Lavelle D.O."/>
            <person name="Truco M.J."/>
            <person name="Xia R."/>
            <person name="Zhu S."/>
            <person name="Xu C."/>
            <person name="Xu H."/>
            <person name="Xu X."/>
            <person name="Cox K."/>
            <person name="Korf I."/>
            <person name="Meyers B.C."/>
            <person name="Michelmore R.W."/>
        </authorList>
    </citation>
    <scope>NUCLEOTIDE SEQUENCE [LARGE SCALE GENOMIC DNA]</scope>
    <source>
        <strain evidence="3">cv. Salinas</strain>
        <tissue evidence="2">Seedlings</tissue>
    </source>
</reference>
<dbReference type="Gene3D" id="3.40.710.10">
    <property type="entry name" value="DD-peptidase/beta-lactamase superfamily"/>
    <property type="match status" value="1"/>
</dbReference>
<evidence type="ECO:0000313" key="2">
    <source>
        <dbReference type="EMBL" id="KAJ0208067.1"/>
    </source>
</evidence>
<accession>A0A9R1XHH1</accession>
<evidence type="ECO:0000313" key="3">
    <source>
        <dbReference type="Proteomes" id="UP000235145"/>
    </source>
</evidence>
<sequence>MFAVLCENSEFRSEFSMSSSLSPDMLADFIPLSNTFNIRRAILPAINGHFSARALARYYAALVDGGAVPPRHYSTPPLLGSHPHHPTLPSKKIYDY</sequence>
<dbReference type="PANTHER" id="PTHR43319">
    <property type="entry name" value="BETA-LACTAMASE-RELATED"/>
    <property type="match status" value="1"/>
</dbReference>
<dbReference type="Gramene" id="rna-gnl|WGS:NBSK|LSAT_5X60320_mrna">
    <property type="protein sequence ID" value="cds-PLY65825.1"/>
    <property type="gene ID" value="gene-LSAT_5X60320"/>
</dbReference>
<keyword evidence="3" id="KW-1185">Reference proteome</keyword>
<comment type="caution">
    <text evidence="2">The sequence shown here is derived from an EMBL/GenBank/DDBJ whole genome shotgun (WGS) entry which is preliminary data.</text>
</comment>
<dbReference type="PANTHER" id="PTHR43319:SF3">
    <property type="entry name" value="BETA-LACTAMASE-RELATED DOMAIN-CONTAINING PROTEIN"/>
    <property type="match status" value="1"/>
</dbReference>
<protein>
    <submittedName>
        <fullName evidence="2">Uncharacterized protein</fullName>
    </submittedName>
</protein>